<proteinExistence type="predicted"/>
<protein>
    <submittedName>
        <fullName evidence="1">Uncharacterized protein</fullName>
    </submittedName>
</protein>
<gene>
    <name evidence="1" type="ORF">ERS132414_00918</name>
</gene>
<dbReference type="Proteomes" id="UP000072794">
    <property type="component" value="Unassembled WGS sequence"/>
</dbReference>
<reference evidence="1 2" key="1">
    <citation type="submission" date="2016-02" db="EMBL/GenBank/DDBJ databases">
        <authorList>
            <consortium name="Pathogen Informatics"/>
        </authorList>
    </citation>
    <scope>NUCLEOTIDE SEQUENCE [LARGE SCALE GENOMIC DNA]</scope>
    <source>
        <strain evidence="1 2">LSS52</strain>
    </source>
</reference>
<name>A0A0Z8FIE9_STRSU</name>
<evidence type="ECO:0000313" key="2">
    <source>
        <dbReference type="Proteomes" id="UP000072794"/>
    </source>
</evidence>
<dbReference type="EMBL" id="FIHA01000014">
    <property type="protein sequence ID" value="CYU80785.1"/>
    <property type="molecule type" value="Genomic_DNA"/>
</dbReference>
<organism evidence="1 2">
    <name type="scientific">Streptococcus suis</name>
    <dbReference type="NCBI Taxonomy" id="1307"/>
    <lineage>
        <taxon>Bacteria</taxon>
        <taxon>Bacillati</taxon>
        <taxon>Bacillota</taxon>
        <taxon>Bacilli</taxon>
        <taxon>Lactobacillales</taxon>
        <taxon>Streptococcaceae</taxon>
        <taxon>Streptococcus</taxon>
    </lineage>
</organism>
<accession>A0A0Z8FIE9</accession>
<dbReference type="RefSeq" id="WP_044776016.1">
    <property type="nucleotide sequence ID" value="NZ_CEDY01000014.1"/>
</dbReference>
<evidence type="ECO:0000313" key="1">
    <source>
        <dbReference type="EMBL" id="CYU80785.1"/>
    </source>
</evidence>
<dbReference type="AlphaFoldDB" id="A0A0Z8FIE9"/>
<sequence length="354" mass="41696">MSDINNSFLNSKSTILPNEAEFTILTSLYFDEQLQKKSFILVIDKLDGLLSLKNQIHKEISSNFSNDSLNIFSLKSQKITNEKTPLIVDSNSSHLKNQALEKSNEDCAGVYCQTNNGVEYFINGNTDPNFQYFFEEKKKSHEENLNKYDLCNLPMVLQKYQALRKIEKPDVFLKEGTDKINSSLSEQDFRNDLWEFLREHMKGVVTKEENTYSKDDEESVDLAIRNKDNQMTIIEVKFIIQRKYFDIDSKDGYSHYRFGDGYLQLNKYCDHLGADEQEIYQTYLYMFYAHDNPEKIKEKCNEYYEKVSKGEYKDSKQIYRKFPNFCNGFRNSYRGTFLDNLLERFDYLIVNGSN</sequence>